<reference evidence="1" key="1">
    <citation type="submission" date="2014-06" db="EMBL/GenBank/DDBJ databases">
        <title>Molecular and ecological studies on carbamate pesticide degrading bacteria isolated from agricultural soils.</title>
        <authorList>
            <person name="Kim D.-U."/>
            <person name="Ka J.-O."/>
        </authorList>
    </citation>
    <scope>NUCLEOTIDE SEQUENCE</scope>
    <source>
        <strain evidence="1">NS2</strain>
        <plasmid evidence="1">201</plasmid>
    </source>
</reference>
<name>A0A0D4ZZG2_9SPHN</name>
<sequence length="95" mass="10599">MTNKSPIIGLDWRDENYGPVHAVTAFHTSSDTIDWSDRIRARFWACVKRAGFAFHDGRCAYIATTGEQAAREKALCDELANAGFQIIRGDVRALP</sequence>
<evidence type="ECO:0000313" key="1">
    <source>
        <dbReference type="EMBL" id="AJW29338.1"/>
    </source>
</evidence>
<accession>A0A0D4ZZG2</accession>
<proteinExistence type="predicted"/>
<protein>
    <submittedName>
        <fullName evidence="1">Uncharacterized protein</fullName>
    </submittedName>
</protein>
<dbReference type="AlphaFoldDB" id="A0A0D4ZZG2"/>
<dbReference type="EMBL" id="KM017070">
    <property type="protein sequence ID" value="AJW29338.1"/>
    <property type="molecule type" value="Genomic_DNA"/>
</dbReference>
<keyword evidence="1" id="KW-0614">Plasmid</keyword>
<gene>
    <name evidence="1" type="ORF">plasmid201_150</name>
</gene>
<organism evidence="1">
    <name type="scientific">Sphingomonas sp. NS2</name>
    <dbReference type="NCBI Taxonomy" id="908605"/>
    <lineage>
        <taxon>Bacteria</taxon>
        <taxon>Pseudomonadati</taxon>
        <taxon>Pseudomonadota</taxon>
        <taxon>Alphaproteobacteria</taxon>
        <taxon>Sphingomonadales</taxon>
        <taxon>Sphingomonadaceae</taxon>
        <taxon>Sphingomonas</taxon>
    </lineage>
</organism>
<geneLocation type="plasmid" evidence="1">
    <name>201</name>
</geneLocation>